<protein>
    <submittedName>
        <fullName evidence="2">Uncharacterized protein</fullName>
    </submittedName>
</protein>
<dbReference type="EMBL" id="RWGY01000029">
    <property type="protein sequence ID" value="TVU17390.1"/>
    <property type="molecule type" value="Genomic_DNA"/>
</dbReference>
<feature type="region of interest" description="Disordered" evidence="1">
    <location>
        <begin position="1"/>
        <end position="77"/>
    </location>
</feature>
<dbReference type="Gramene" id="TVU17390">
    <property type="protein sequence ID" value="TVU17390"/>
    <property type="gene ID" value="EJB05_33423"/>
</dbReference>
<sequence length="77" mass="8177">MSDAPVAACTRSASSFESTADDASRPTGPFHKAMGKTLKSRPATGWADRESRSGTRLCLDQQRPSVVEVEPGQGLAR</sequence>
<evidence type="ECO:0000256" key="1">
    <source>
        <dbReference type="SAM" id="MobiDB-lite"/>
    </source>
</evidence>
<accession>A0A5J9U2L0</accession>
<dbReference type="AlphaFoldDB" id="A0A5J9U2L0"/>
<evidence type="ECO:0000313" key="2">
    <source>
        <dbReference type="EMBL" id="TVU17390.1"/>
    </source>
</evidence>
<organism evidence="2 3">
    <name type="scientific">Eragrostis curvula</name>
    <name type="common">weeping love grass</name>
    <dbReference type="NCBI Taxonomy" id="38414"/>
    <lineage>
        <taxon>Eukaryota</taxon>
        <taxon>Viridiplantae</taxon>
        <taxon>Streptophyta</taxon>
        <taxon>Embryophyta</taxon>
        <taxon>Tracheophyta</taxon>
        <taxon>Spermatophyta</taxon>
        <taxon>Magnoliopsida</taxon>
        <taxon>Liliopsida</taxon>
        <taxon>Poales</taxon>
        <taxon>Poaceae</taxon>
        <taxon>PACMAD clade</taxon>
        <taxon>Chloridoideae</taxon>
        <taxon>Eragrostideae</taxon>
        <taxon>Eragrostidinae</taxon>
        <taxon>Eragrostis</taxon>
    </lineage>
</organism>
<keyword evidence="3" id="KW-1185">Reference proteome</keyword>
<gene>
    <name evidence="2" type="ORF">EJB05_33423</name>
</gene>
<evidence type="ECO:0000313" key="3">
    <source>
        <dbReference type="Proteomes" id="UP000324897"/>
    </source>
</evidence>
<name>A0A5J9U2L0_9POAL</name>
<dbReference type="Proteomes" id="UP000324897">
    <property type="component" value="Chromosome 7"/>
</dbReference>
<reference evidence="2 3" key="1">
    <citation type="journal article" date="2019" name="Sci. Rep.">
        <title>A high-quality genome of Eragrostis curvula grass provides insights into Poaceae evolution and supports new strategies to enhance forage quality.</title>
        <authorList>
            <person name="Carballo J."/>
            <person name="Santos B.A.C.M."/>
            <person name="Zappacosta D."/>
            <person name="Garbus I."/>
            <person name="Selva J.P."/>
            <person name="Gallo C.A."/>
            <person name="Diaz A."/>
            <person name="Albertini E."/>
            <person name="Caccamo M."/>
            <person name="Echenique V."/>
        </authorList>
    </citation>
    <scope>NUCLEOTIDE SEQUENCE [LARGE SCALE GENOMIC DNA]</scope>
    <source>
        <strain evidence="3">cv. Victoria</strain>
        <tissue evidence="2">Leaf</tissue>
    </source>
</reference>
<proteinExistence type="predicted"/>
<comment type="caution">
    <text evidence="2">The sequence shown here is derived from an EMBL/GenBank/DDBJ whole genome shotgun (WGS) entry which is preliminary data.</text>
</comment>